<proteinExistence type="predicted"/>
<dbReference type="Proteomes" id="UP000003136">
    <property type="component" value="Unassembled WGS sequence"/>
</dbReference>
<dbReference type="STRING" id="483218.BACPEC_00560"/>
<evidence type="ECO:0000313" key="3">
    <source>
        <dbReference type="Proteomes" id="UP000003136"/>
    </source>
</evidence>
<dbReference type="eggNOG" id="ENOG502ZA4C">
    <property type="taxonomic scope" value="Bacteria"/>
</dbReference>
<dbReference type="AlphaFoldDB" id="B7APF4"/>
<dbReference type="EMBL" id="ABVQ01000034">
    <property type="protein sequence ID" value="EEC58428.1"/>
    <property type="molecule type" value="Genomic_DNA"/>
</dbReference>
<reference evidence="2 3" key="2">
    <citation type="submission" date="2008-11" db="EMBL/GenBank/DDBJ databases">
        <authorList>
            <person name="Fulton L."/>
            <person name="Clifton S."/>
            <person name="Fulton B."/>
            <person name="Xu J."/>
            <person name="Minx P."/>
            <person name="Pepin K.H."/>
            <person name="Johnson M."/>
            <person name="Bhonagiri V."/>
            <person name="Nash W.E."/>
            <person name="Mardis E.R."/>
            <person name="Wilson R.K."/>
        </authorList>
    </citation>
    <scope>NUCLEOTIDE SEQUENCE [LARGE SCALE GENOMIC DNA]</scope>
    <source>
        <strain evidence="2 3">ATCC 43243</strain>
    </source>
</reference>
<gene>
    <name evidence="2" type="ORF">BACPEC_00560</name>
</gene>
<feature type="transmembrane region" description="Helical" evidence="1">
    <location>
        <begin position="15"/>
        <end position="34"/>
    </location>
</feature>
<comment type="caution">
    <text evidence="2">The sequence shown here is derived from an EMBL/GenBank/DDBJ whole genome shotgun (WGS) entry which is preliminary data.</text>
</comment>
<protein>
    <submittedName>
        <fullName evidence="2">Uncharacterized protein</fullName>
    </submittedName>
</protein>
<accession>B7APF4</accession>
<feature type="transmembrane region" description="Helical" evidence="1">
    <location>
        <begin position="46"/>
        <end position="74"/>
    </location>
</feature>
<sequence length="310" mass="35374">MHEFVYADNNTGGKLHMYACVSGVGLVIVPNTKIRQHIPGGRKRYLLLSAMFLLCPAAGFACYITALAAGRIFFRKDADLSGVVFSKDRAETFARADEERELNITSFEEAVAVSDYRSLRTLMLNVLRGDVSQSLAAISLALNSADSETSHYAATALRDELGRFRDTVRRIYIEIGKRDENCAKYCCMAIDYMNTVLEQKVLAGMEQKTYTDMLDEIGAVLYAADKSQFTPEYYGMISMRLTEMKEYDRAERWCVVGNSEYPDSLIPYKCMLKLYYEARDREKFFETMEALRRSQITIDKETLELIRVFN</sequence>
<keyword evidence="1" id="KW-0472">Membrane</keyword>
<evidence type="ECO:0000256" key="1">
    <source>
        <dbReference type="SAM" id="Phobius"/>
    </source>
</evidence>
<evidence type="ECO:0000313" key="2">
    <source>
        <dbReference type="EMBL" id="EEC58428.1"/>
    </source>
</evidence>
<keyword evidence="1" id="KW-0812">Transmembrane</keyword>
<name>B7APF4_9FIRM</name>
<keyword evidence="1" id="KW-1133">Transmembrane helix</keyword>
<reference evidence="2 3" key="1">
    <citation type="submission" date="2008-11" db="EMBL/GenBank/DDBJ databases">
        <title>Draft genome sequence of Bacteroides pectinophilus (ATCC 43243).</title>
        <authorList>
            <person name="Sudarsanam P."/>
            <person name="Ley R."/>
            <person name="Guruge J."/>
            <person name="Turnbaugh P.J."/>
            <person name="Mahowald M."/>
            <person name="Liep D."/>
            <person name="Gordon J."/>
        </authorList>
    </citation>
    <scope>NUCLEOTIDE SEQUENCE [LARGE SCALE GENOMIC DNA]</scope>
    <source>
        <strain evidence="2 3">ATCC 43243</strain>
    </source>
</reference>
<dbReference type="HOGENOM" id="CLU_917931_0_0_9"/>
<keyword evidence="3" id="KW-1185">Reference proteome</keyword>
<organism evidence="2 3">
    <name type="scientific">[Bacteroides] pectinophilus ATCC 43243</name>
    <dbReference type="NCBI Taxonomy" id="483218"/>
    <lineage>
        <taxon>Bacteria</taxon>
        <taxon>Bacillati</taxon>
        <taxon>Bacillota</taxon>
        <taxon>Clostridia</taxon>
        <taxon>Eubacteriales</taxon>
    </lineage>
</organism>